<feature type="cross-link" description="Glycyl lysine isopeptide (Lys-Gly) (interchain with G-Cter in SUMO2)" evidence="8">
    <location>
        <position position="369"/>
    </location>
</feature>
<dbReference type="FunFam" id="1.10.510.10:FF:001230">
    <property type="entry name" value="Spindle assembly checkpoint kinase"/>
    <property type="match status" value="1"/>
</dbReference>
<dbReference type="Proteomes" id="UP000030161">
    <property type="component" value="Unassembled WGS sequence"/>
</dbReference>
<sequence length="530" mass="60408">MMLPRNSPHRTESTLAYNNNNSNNNNNNNGSSLFQRKPLAPINSEFKISKPQHIKPNTHSHTFTTPTPKTRNTATTTTTNNNNRNNHQYRNPNLNTSLVFTPTKNSSSSSSSSHSSSLLSSSPFVEEPENQPESNHTRATSHYRTTSTSQYKSSANKDASHSLITSSKRKTSTKQTSESTNPKRRTTTTATQNTNNNKILNPSLSSSTIRFSTVSSSTSSSTTSSSSSSHTSPKPQQQLTLDDFEFGKILGKGKLGRVYCVKHKQSGLIFALKVMSKSEIMNLKLEKSLRREIEIQSNLYHINITRLYSWFHDSINIYLLLEYSIEGELYTHLKKLKRFDNIMASNYIFQITQALIFLHQRGIIHRDLKPENIMISLDNQLKLSDFGWSVQINQNQNQNQIHNQTQTQKTPHQKKQKQKRLTICGTLDYLPPEMIESKSHDFSVDIWALGILCYELLVGKPPFEAINRNITYEKIAKVDIKYPSNLDVDAIDLISKLVVKDPNKRLSLKEVLNHNWIIKNKPKWPKNIYK</sequence>
<feature type="binding site" evidence="7">
    <location>
        <position position="273"/>
    </location>
    <ligand>
        <name>ATP</name>
        <dbReference type="ChEBI" id="CHEBI:30616"/>
    </ligand>
</feature>
<evidence type="ECO:0000256" key="4">
    <source>
        <dbReference type="ARBA" id="ARBA00022777"/>
    </source>
</evidence>
<proteinExistence type="inferred from homology"/>
<feature type="region of interest" description="Disordered" evidence="10">
    <location>
        <begin position="1"/>
        <end position="35"/>
    </location>
</feature>
<dbReference type="EMBL" id="AJIX01000033">
    <property type="protein sequence ID" value="KGR07450.1"/>
    <property type="molecule type" value="Genomic_DNA"/>
</dbReference>
<feature type="compositionally biased region" description="Low complexity" evidence="10">
    <location>
        <begin position="187"/>
        <end position="232"/>
    </location>
</feature>
<dbReference type="GO" id="GO:0004674">
    <property type="term" value="F:protein serine/threonine kinase activity"/>
    <property type="evidence" value="ECO:0007669"/>
    <property type="project" value="UniProtKB-KW"/>
</dbReference>
<dbReference type="InterPro" id="IPR008271">
    <property type="entry name" value="Ser/Thr_kinase_AS"/>
</dbReference>
<feature type="domain" description="Protein kinase" evidence="11">
    <location>
        <begin position="244"/>
        <end position="517"/>
    </location>
</feature>
<dbReference type="Pfam" id="PF00069">
    <property type="entry name" value="Pkinase"/>
    <property type="match status" value="1"/>
</dbReference>
<dbReference type="Gene3D" id="3.30.200.20">
    <property type="entry name" value="Phosphorylase Kinase, domain 1"/>
    <property type="match status" value="1"/>
</dbReference>
<dbReference type="SMART" id="SM00220">
    <property type="entry name" value="S_TKc"/>
    <property type="match status" value="1"/>
</dbReference>
<evidence type="ECO:0000313" key="12">
    <source>
        <dbReference type="EMBL" id="KGR07450.1"/>
    </source>
</evidence>
<feature type="compositionally biased region" description="Polar residues" evidence="10">
    <location>
        <begin position="96"/>
        <end position="105"/>
    </location>
</feature>
<evidence type="ECO:0000256" key="10">
    <source>
        <dbReference type="SAM" id="MobiDB-lite"/>
    </source>
</evidence>
<dbReference type="EC" id="2.7.11.1" evidence="9"/>
<feature type="binding site" evidence="7">
    <location>
        <begin position="371"/>
        <end position="372"/>
    </location>
    <ligand>
        <name>ATP</name>
        <dbReference type="ChEBI" id="CHEBI:30616"/>
    </ligand>
</feature>
<feature type="compositionally biased region" description="Low complexity" evidence="10">
    <location>
        <begin position="106"/>
        <end position="122"/>
    </location>
</feature>
<dbReference type="CDD" id="cd14007">
    <property type="entry name" value="STKc_Aurora"/>
    <property type="match status" value="1"/>
</dbReference>
<keyword evidence="5 7" id="KW-0067">ATP-binding</keyword>
<feature type="binding site" evidence="7">
    <location>
        <position position="385"/>
    </location>
    <ligand>
        <name>ATP</name>
        <dbReference type="ChEBI" id="CHEBI:30616"/>
    </ligand>
</feature>
<feature type="active site" description="Proton acceptor" evidence="6">
    <location>
        <position position="367"/>
    </location>
</feature>
<evidence type="ECO:0000256" key="9">
    <source>
        <dbReference type="RuleBase" id="RU367134"/>
    </source>
</evidence>
<evidence type="ECO:0000256" key="3">
    <source>
        <dbReference type="ARBA" id="ARBA00022741"/>
    </source>
</evidence>
<comment type="caution">
    <text evidence="12">The sequence shown here is derived from an EMBL/GenBank/DDBJ whole genome shotgun (WGS) entry which is preliminary data.</text>
</comment>
<dbReference type="PROSITE" id="PS00108">
    <property type="entry name" value="PROTEIN_KINASE_ST"/>
    <property type="match status" value="1"/>
</dbReference>
<feature type="compositionally biased region" description="Low complexity" evidence="10">
    <location>
        <begin position="18"/>
        <end position="29"/>
    </location>
</feature>
<evidence type="ECO:0000313" key="13">
    <source>
        <dbReference type="Proteomes" id="UP000030161"/>
    </source>
</evidence>
<dbReference type="InterPro" id="IPR030616">
    <property type="entry name" value="Aur-like"/>
</dbReference>
<evidence type="ECO:0000256" key="6">
    <source>
        <dbReference type="PIRSR" id="PIRSR630616-1"/>
    </source>
</evidence>
<keyword evidence="2 9" id="KW-0808">Transferase</keyword>
<evidence type="ECO:0000256" key="5">
    <source>
        <dbReference type="ARBA" id="ARBA00022840"/>
    </source>
</evidence>
<feature type="binding site" evidence="7">
    <location>
        <position position="254"/>
    </location>
    <ligand>
        <name>ATP</name>
        <dbReference type="ChEBI" id="CHEBI:30616"/>
    </ligand>
</feature>
<keyword evidence="3 7" id="KW-0547">Nucleotide-binding</keyword>
<keyword evidence="4 9" id="KW-0418">Kinase</keyword>
<organism evidence="12 13">
    <name type="scientific">Candida albicans P78048</name>
    <dbReference type="NCBI Taxonomy" id="1094989"/>
    <lineage>
        <taxon>Eukaryota</taxon>
        <taxon>Fungi</taxon>
        <taxon>Dikarya</taxon>
        <taxon>Ascomycota</taxon>
        <taxon>Saccharomycotina</taxon>
        <taxon>Pichiomycetes</taxon>
        <taxon>Debaryomycetaceae</taxon>
        <taxon>Candida/Lodderomyces clade</taxon>
        <taxon>Candida</taxon>
    </lineage>
</organism>
<reference evidence="12 13" key="1">
    <citation type="submission" date="2013-12" db="EMBL/GenBank/DDBJ databases">
        <title>The Genome Sequence of Candida albicans P78048.</title>
        <authorList>
            <consortium name="The Broad Institute Genome Sequencing Platform"/>
            <consortium name="The Broad Institute Genome Sequencing Center for Infectious Disease"/>
            <person name="Cuomo C."/>
            <person name="Bennett R."/>
            <person name="Hirakawa M."/>
            <person name="Noverr M."/>
            <person name="Mitchell A."/>
            <person name="Young S.K."/>
            <person name="Zeng Q."/>
            <person name="Gargeya S."/>
            <person name="Fitzgerald M."/>
            <person name="Abouelleil A."/>
            <person name="Alvarado L."/>
            <person name="Berlin A.M."/>
            <person name="Chapman S.B."/>
            <person name="Dewar J."/>
            <person name="Goldberg J."/>
            <person name="Griggs A."/>
            <person name="Gujja S."/>
            <person name="Hansen M."/>
            <person name="Howarth C."/>
            <person name="Imamovic A."/>
            <person name="Larimer J."/>
            <person name="McCowan C."/>
            <person name="Murphy C."/>
            <person name="Pearson M."/>
            <person name="Priest M."/>
            <person name="Roberts A."/>
            <person name="Saif S."/>
            <person name="Shea T."/>
            <person name="Sykes S."/>
            <person name="Wortman J."/>
            <person name="Nusbaum C."/>
            <person name="Birren B."/>
        </authorList>
    </citation>
    <scope>NUCLEOTIDE SEQUENCE [LARGE SCALE GENOMIC DNA]</scope>
    <source>
        <strain evidence="12 13">P78048</strain>
    </source>
</reference>
<dbReference type="AlphaFoldDB" id="A0AB34PP93"/>
<dbReference type="PANTHER" id="PTHR24350">
    <property type="entry name" value="SERINE/THREONINE-PROTEIN KINASE IAL-RELATED"/>
    <property type="match status" value="1"/>
</dbReference>
<keyword evidence="1 9" id="KW-0723">Serine/threonine-protein kinase</keyword>
<protein>
    <recommendedName>
        <fullName evidence="9">Aurora kinase</fullName>
        <ecNumber evidence="9">2.7.11.1</ecNumber>
    </recommendedName>
</protein>
<dbReference type="PROSITE" id="PS50011">
    <property type="entry name" value="PROTEIN_KINASE_DOM"/>
    <property type="match status" value="1"/>
</dbReference>
<evidence type="ECO:0000259" key="11">
    <source>
        <dbReference type="PROSITE" id="PS50011"/>
    </source>
</evidence>
<evidence type="ECO:0000256" key="2">
    <source>
        <dbReference type="ARBA" id="ARBA00022679"/>
    </source>
</evidence>
<comment type="catalytic activity">
    <reaction evidence="9">
        <text>L-threonyl-[protein] + ATP = O-phospho-L-threonyl-[protein] + ADP + H(+)</text>
        <dbReference type="Rhea" id="RHEA:46608"/>
        <dbReference type="Rhea" id="RHEA-COMP:11060"/>
        <dbReference type="Rhea" id="RHEA-COMP:11605"/>
        <dbReference type="ChEBI" id="CHEBI:15378"/>
        <dbReference type="ChEBI" id="CHEBI:30013"/>
        <dbReference type="ChEBI" id="CHEBI:30616"/>
        <dbReference type="ChEBI" id="CHEBI:61977"/>
        <dbReference type="ChEBI" id="CHEBI:456216"/>
        <dbReference type="EC" id="2.7.11.1"/>
    </reaction>
</comment>
<feature type="region of interest" description="Disordered" evidence="10">
    <location>
        <begin position="48"/>
        <end position="237"/>
    </location>
</feature>
<evidence type="ECO:0000256" key="8">
    <source>
        <dbReference type="PIRSR" id="PIRSR630616-3"/>
    </source>
</evidence>
<feature type="compositionally biased region" description="Polar residues" evidence="10">
    <location>
        <begin position="131"/>
        <end position="157"/>
    </location>
</feature>
<evidence type="ECO:0000256" key="7">
    <source>
        <dbReference type="PIRSR" id="PIRSR630616-2"/>
    </source>
</evidence>
<feature type="compositionally biased region" description="Low complexity" evidence="10">
    <location>
        <begin position="59"/>
        <end position="95"/>
    </location>
</feature>
<dbReference type="SUPFAM" id="SSF56112">
    <property type="entry name" value="Protein kinase-like (PK-like)"/>
    <property type="match status" value="1"/>
</dbReference>
<accession>A0AB34PP93</accession>
<dbReference type="InterPro" id="IPR011009">
    <property type="entry name" value="Kinase-like_dom_sf"/>
</dbReference>
<name>A0AB34PP93_CANAX</name>
<dbReference type="InterPro" id="IPR000719">
    <property type="entry name" value="Prot_kinase_dom"/>
</dbReference>
<comment type="similarity">
    <text evidence="9">Belongs to the protein kinase superfamily. Ser/Thr protein kinase family. Aurora subfamily.</text>
</comment>
<evidence type="ECO:0000256" key="1">
    <source>
        <dbReference type="ARBA" id="ARBA00022527"/>
    </source>
</evidence>
<comment type="catalytic activity">
    <reaction evidence="9">
        <text>L-seryl-[protein] + ATP = O-phospho-L-seryl-[protein] + ADP + H(+)</text>
        <dbReference type="Rhea" id="RHEA:17989"/>
        <dbReference type="Rhea" id="RHEA-COMP:9863"/>
        <dbReference type="Rhea" id="RHEA-COMP:11604"/>
        <dbReference type="ChEBI" id="CHEBI:15378"/>
        <dbReference type="ChEBI" id="CHEBI:29999"/>
        <dbReference type="ChEBI" id="CHEBI:30616"/>
        <dbReference type="ChEBI" id="CHEBI:83421"/>
        <dbReference type="ChEBI" id="CHEBI:456216"/>
        <dbReference type="EC" id="2.7.11.1"/>
    </reaction>
</comment>
<dbReference type="Gene3D" id="1.10.510.10">
    <property type="entry name" value="Transferase(Phosphotransferase) domain 1"/>
    <property type="match status" value="1"/>
</dbReference>
<dbReference type="GO" id="GO:0005524">
    <property type="term" value="F:ATP binding"/>
    <property type="evidence" value="ECO:0007669"/>
    <property type="project" value="UniProtKB-UniRule"/>
</dbReference>
<dbReference type="FunFam" id="3.30.200.20:FF:000042">
    <property type="entry name" value="Aurora kinase A"/>
    <property type="match status" value="1"/>
</dbReference>
<gene>
    <name evidence="12" type="ORF">MG3_04727</name>
</gene>